<feature type="domain" description="Superoxide dismutase copper/zinc binding" evidence="8">
    <location>
        <begin position="4"/>
        <end position="113"/>
    </location>
</feature>
<reference evidence="9 10" key="1">
    <citation type="journal article" date="2015" name="BMC Genomics">
        <title>Insights from the genome of Ophiocordyceps polyrhachis-furcata to pathogenicity and host specificity in insect fungi.</title>
        <authorList>
            <person name="Wichadakul D."/>
            <person name="Kobmoo N."/>
            <person name="Ingsriswang S."/>
            <person name="Tangphatsornruang S."/>
            <person name="Chantasingh D."/>
            <person name="Luangsa-ard J.J."/>
            <person name="Eurwilaichitr L."/>
        </authorList>
    </citation>
    <scope>NUCLEOTIDE SEQUENCE [LARGE SCALE GENOMIC DNA]</scope>
    <source>
        <strain evidence="9 10">BCC 54312</strain>
    </source>
</reference>
<protein>
    <recommendedName>
        <fullName evidence="4 7">Superoxide dismutase [Cu-Zn]</fullName>
        <ecNumber evidence="7">1.15.1.1</ecNumber>
    </recommendedName>
</protein>
<dbReference type="PROSITE" id="PS00332">
    <property type="entry name" value="SOD_CU_ZN_2"/>
    <property type="match status" value="1"/>
</dbReference>
<evidence type="ECO:0000256" key="2">
    <source>
        <dbReference type="ARBA" id="ARBA00004496"/>
    </source>
</evidence>
<keyword evidence="7" id="KW-0479">Metal-binding</keyword>
<name>A0A367LLG5_9HYPO</name>
<evidence type="ECO:0000256" key="6">
    <source>
        <dbReference type="ARBA" id="ARBA00023157"/>
    </source>
</evidence>
<dbReference type="Pfam" id="PF00080">
    <property type="entry name" value="Sod_Cu"/>
    <property type="match status" value="1"/>
</dbReference>
<dbReference type="GO" id="GO:0005507">
    <property type="term" value="F:copper ion binding"/>
    <property type="evidence" value="ECO:0007669"/>
    <property type="project" value="InterPro"/>
</dbReference>
<dbReference type="PROSITE" id="PS51257">
    <property type="entry name" value="PROKAR_LIPOPROTEIN"/>
    <property type="match status" value="1"/>
</dbReference>
<dbReference type="OrthoDB" id="2015551at2759"/>
<keyword evidence="7" id="KW-0186">Copper</keyword>
<evidence type="ECO:0000256" key="5">
    <source>
        <dbReference type="ARBA" id="ARBA00022490"/>
    </source>
</evidence>
<organism evidence="9 10">
    <name type="scientific">Ophiocordyceps polyrhachis-furcata BCC 54312</name>
    <dbReference type="NCBI Taxonomy" id="1330021"/>
    <lineage>
        <taxon>Eukaryota</taxon>
        <taxon>Fungi</taxon>
        <taxon>Dikarya</taxon>
        <taxon>Ascomycota</taxon>
        <taxon>Pezizomycotina</taxon>
        <taxon>Sordariomycetes</taxon>
        <taxon>Hypocreomycetidae</taxon>
        <taxon>Hypocreales</taxon>
        <taxon>Ophiocordycipitaceae</taxon>
        <taxon>Ophiocordyceps</taxon>
    </lineage>
</organism>
<dbReference type="GO" id="GO:0005737">
    <property type="term" value="C:cytoplasm"/>
    <property type="evidence" value="ECO:0007669"/>
    <property type="project" value="UniProtKB-SubCell"/>
</dbReference>
<comment type="cofactor">
    <cofactor evidence="7">
        <name>Zn(2+)</name>
        <dbReference type="ChEBI" id="CHEBI:29105"/>
    </cofactor>
    <text evidence="7">Binds 1 zinc ion per subunit.</text>
</comment>
<gene>
    <name evidence="9" type="ORF">L249_6462</name>
</gene>
<dbReference type="Proteomes" id="UP000253664">
    <property type="component" value="Unassembled WGS sequence"/>
</dbReference>
<dbReference type="PRINTS" id="PR00068">
    <property type="entry name" value="CUZNDISMTASE"/>
</dbReference>
<dbReference type="InterPro" id="IPR018152">
    <property type="entry name" value="SOD_Cu/Zn_BS"/>
</dbReference>
<keyword evidence="10" id="KW-1185">Reference proteome</keyword>
<dbReference type="InterPro" id="IPR036423">
    <property type="entry name" value="SOD-like_Cu/Zn_dom_sf"/>
</dbReference>
<comment type="catalytic activity">
    <reaction evidence="7">
        <text>2 superoxide + 2 H(+) = H2O2 + O2</text>
        <dbReference type="Rhea" id="RHEA:20696"/>
        <dbReference type="ChEBI" id="CHEBI:15378"/>
        <dbReference type="ChEBI" id="CHEBI:15379"/>
        <dbReference type="ChEBI" id="CHEBI:16240"/>
        <dbReference type="ChEBI" id="CHEBI:18421"/>
        <dbReference type="EC" id="1.15.1.1"/>
    </reaction>
</comment>
<comment type="similarity">
    <text evidence="7">Belongs to the Cu-Zn superoxide dismutase family.</text>
</comment>
<dbReference type="PANTHER" id="PTHR10003">
    <property type="entry name" value="SUPEROXIDE DISMUTASE CU-ZN -RELATED"/>
    <property type="match status" value="1"/>
</dbReference>
<evidence type="ECO:0000256" key="7">
    <source>
        <dbReference type="RuleBase" id="RU000393"/>
    </source>
</evidence>
<accession>A0A367LLG5</accession>
<evidence type="ECO:0000256" key="1">
    <source>
        <dbReference type="ARBA" id="ARBA00003917"/>
    </source>
</evidence>
<keyword evidence="7" id="KW-0560">Oxidoreductase</keyword>
<dbReference type="EC" id="1.15.1.1" evidence="7"/>
<dbReference type="Gene3D" id="2.60.40.200">
    <property type="entry name" value="Superoxide dismutase, copper/zinc binding domain"/>
    <property type="match status" value="1"/>
</dbReference>
<dbReference type="InterPro" id="IPR001424">
    <property type="entry name" value="SOD_Cu_Zn_dom"/>
</dbReference>
<sequence>MGNKSERGFHIHTFGNLTGGCASTGPHYNPFNQTHGSPDDAVRHVGDLGNIKADDQGVAVGVLTDDQIKLMGPYSVIGRAVVVHDSTDDLGKGGHQLSMQTGNAGGRSACGVIGVAN</sequence>
<dbReference type="EMBL" id="LKCN02000003">
    <property type="protein sequence ID" value="RCI15240.1"/>
    <property type="molecule type" value="Genomic_DNA"/>
</dbReference>
<dbReference type="AlphaFoldDB" id="A0A367LLG5"/>
<comment type="subunit">
    <text evidence="3">Homodimer.</text>
</comment>
<evidence type="ECO:0000313" key="9">
    <source>
        <dbReference type="EMBL" id="RCI15240.1"/>
    </source>
</evidence>
<comment type="function">
    <text evidence="1 7">Destroys radicals which are normally produced within the cells and which are toxic to biological systems.</text>
</comment>
<evidence type="ECO:0000256" key="4">
    <source>
        <dbReference type="ARBA" id="ARBA00020928"/>
    </source>
</evidence>
<comment type="subcellular location">
    <subcellularLocation>
        <location evidence="2">Cytoplasm</location>
    </subcellularLocation>
</comment>
<comment type="caution">
    <text evidence="9">The sequence shown here is derived from an EMBL/GenBank/DDBJ whole genome shotgun (WGS) entry which is preliminary data.</text>
</comment>
<keyword evidence="5" id="KW-0963">Cytoplasm</keyword>
<keyword evidence="6" id="KW-1015">Disulfide bond</keyword>
<comment type="cofactor">
    <cofactor evidence="7">
        <name>Cu cation</name>
        <dbReference type="ChEBI" id="CHEBI:23378"/>
    </cofactor>
    <text evidence="7">Binds 1 copper ion per subunit.</text>
</comment>
<evidence type="ECO:0000259" key="8">
    <source>
        <dbReference type="Pfam" id="PF00080"/>
    </source>
</evidence>
<dbReference type="GO" id="GO:0004784">
    <property type="term" value="F:superoxide dismutase activity"/>
    <property type="evidence" value="ECO:0007669"/>
    <property type="project" value="UniProtKB-EC"/>
</dbReference>
<dbReference type="STRING" id="1330021.A0A367LLG5"/>
<evidence type="ECO:0000313" key="10">
    <source>
        <dbReference type="Proteomes" id="UP000253664"/>
    </source>
</evidence>
<dbReference type="SUPFAM" id="SSF49329">
    <property type="entry name" value="Cu,Zn superoxide dismutase-like"/>
    <property type="match status" value="1"/>
</dbReference>
<keyword evidence="7" id="KW-0862">Zinc</keyword>
<proteinExistence type="inferred from homology"/>
<dbReference type="CDD" id="cd00305">
    <property type="entry name" value="Cu-Zn_Superoxide_Dismutase"/>
    <property type="match status" value="1"/>
</dbReference>
<dbReference type="InterPro" id="IPR024134">
    <property type="entry name" value="SOD_Cu/Zn_/chaperone"/>
</dbReference>
<evidence type="ECO:0000256" key="3">
    <source>
        <dbReference type="ARBA" id="ARBA00011738"/>
    </source>
</evidence>